<reference evidence="2" key="1">
    <citation type="submission" date="2020-10" db="EMBL/GenBank/DDBJ databases">
        <title>Chromosome-scale genome assembly of the Allis shad, Alosa alosa.</title>
        <authorList>
            <person name="Margot Z."/>
            <person name="Christophe K."/>
            <person name="Cabau C."/>
            <person name="Louis A."/>
            <person name="Berthelot C."/>
            <person name="Parey E."/>
            <person name="Roest Crollius H."/>
            <person name="Montfort J."/>
            <person name="Robinson-Rechavi M."/>
            <person name="Bucao C."/>
            <person name="Bouchez O."/>
            <person name="Gislard M."/>
            <person name="Lluch J."/>
            <person name="Milhes M."/>
            <person name="Lampietro C."/>
            <person name="Lopez Roques C."/>
            <person name="Donnadieu C."/>
            <person name="Braasch I."/>
            <person name="Desvignes T."/>
            <person name="Postlethwait J."/>
            <person name="Bobe J."/>
            <person name="Guiguen Y."/>
        </authorList>
    </citation>
    <scope>NUCLEOTIDE SEQUENCE</scope>
    <source>
        <strain evidence="2">M-15738</strain>
        <tissue evidence="2">Blood</tissue>
    </source>
</reference>
<feature type="region of interest" description="Disordered" evidence="1">
    <location>
        <begin position="57"/>
        <end position="97"/>
    </location>
</feature>
<organism evidence="2 3">
    <name type="scientific">Alosa alosa</name>
    <name type="common">allis shad</name>
    <dbReference type="NCBI Taxonomy" id="278164"/>
    <lineage>
        <taxon>Eukaryota</taxon>
        <taxon>Metazoa</taxon>
        <taxon>Chordata</taxon>
        <taxon>Craniata</taxon>
        <taxon>Vertebrata</taxon>
        <taxon>Euteleostomi</taxon>
        <taxon>Actinopterygii</taxon>
        <taxon>Neopterygii</taxon>
        <taxon>Teleostei</taxon>
        <taxon>Clupei</taxon>
        <taxon>Clupeiformes</taxon>
        <taxon>Clupeoidei</taxon>
        <taxon>Clupeidae</taxon>
        <taxon>Alosa</taxon>
    </lineage>
</organism>
<accession>A0AAV6GW77</accession>
<gene>
    <name evidence="2" type="ORF">AALO_G00091430</name>
</gene>
<proteinExistence type="predicted"/>
<sequence length="146" mass="16652">MDLGLSVSSGGHEAFQLPTPKVEDIKEEEYDHMITCQDDEEEKPLTELFCKTESLGSNEASQTTVKVEVKLEDDEDEEEDQEDDEEYQEDSLQGDPVSLAQMKRVSVVLVDCCRPQGWRGKEEEMQTNRDAHQIETRMLMTTTDSC</sequence>
<evidence type="ECO:0000313" key="2">
    <source>
        <dbReference type="EMBL" id="KAG5277791.1"/>
    </source>
</evidence>
<protein>
    <submittedName>
        <fullName evidence="2">Uncharacterized protein</fullName>
    </submittedName>
</protein>
<name>A0AAV6GW77_9TELE</name>
<feature type="region of interest" description="Disordered" evidence="1">
    <location>
        <begin position="1"/>
        <end position="21"/>
    </location>
</feature>
<comment type="caution">
    <text evidence="2">The sequence shown here is derived from an EMBL/GenBank/DDBJ whole genome shotgun (WGS) entry which is preliminary data.</text>
</comment>
<dbReference type="AlphaFoldDB" id="A0AAV6GW77"/>
<evidence type="ECO:0000256" key="1">
    <source>
        <dbReference type="SAM" id="MobiDB-lite"/>
    </source>
</evidence>
<keyword evidence="3" id="KW-1185">Reference proteome</keyword>
<dbReference type="EMBL" id="JADWDJ010000007">
    <property type="protein sequence ID" value="KAG5277791.1"/>
    <property type="molecule type" value="Genomic_DNA"/>
</dbReference>
<evidence type="ECO:0000313" key="3">
    <source>
        <dbReference type="Proteomes" id="UP000823561"/>
    </source>
</evidence>
<dbReference type="Proteomes" id="UP000823561">
    <property type="component" value="Chromosome 7"/>
</dbReference>
<feature type="compositionally biased region" description="Acidic residues" evidence="1">
    <location>
        <begin position="71"/>
        <end position="89"/>
    </location>
</feature>